<comment type="caution">
    <text evidence="1">The sequence shown here is derived from an EMBL/GenBank/DDBJ whole genome shotgun (WGS) entry which is preliminary data.</text>
</comment>
<dbReference type="SUPFAM" id="SSF53795">
    <property type="entry name" value="PEP carboxykinase-like"/>
    <property type="match status" value="1"/>
</dbReference>
<dbReference type="Gene3D" id="3.40.50.300">
    <property type="entry name" value="P-loop containing nucleotide triphosphate hydrolases"/>
    <property type="match status" value="1"/>
</dbReference>
<gene>
    <name evidence="1" type="ORF">O3W52_16450</name>
</gene>
<organism evidence="1 2">
    <name type="scientific">Sinorhizobium psoraleae</name>
    <dbReference type="NCBI Taxonomy" id="520838"/>
    <lineage>
        <taxon>Bacteria</taxon>
        <taxon>Pseudomonadati</taxon>
        <taxon>Pseudomonadota</taxon>
        <taxon>Alphaproteobacteria</taxon>
        <taxon>Hyphomicrobiales</taxon>
        <taxon>Rhizobiaceae</taxon>
        <taxon>Sinorhizobium/Ensifer group</taxon>
        <taxon>Sinorhizobium</taxon>
    </lineage>
</organism>
<sequence>MRKYLLSWSRQGLLDIVLDESDGPPVGTHVLDLAATAASVAYYDQGAVDLLRPVFDHLAVKGIEAPFCYNVARFGDRLCISRNGSPGMIVTGTEAAPALKSFLTEDVLAAVGTDIALHAALLVKKSRGLLICGAPGAGKTTLAMALVDAGFDCGGDDIALMDGRGLVRGVPFALALKSGSWSLLEGSRDAIMSCPVHRRLDNKSVRYVAPVRQAPRERVPLHTIVLIRRRKEGPAVVSAVEPVQALSELVAGAFTPARRLDMTQFQSLLNVVSGARLAELTFSRLDEAVAILDRYHEAE</sequence>
<reference evidence="1" key="1">
    <citation type="submission" date="2022-10" db="EMBL/GenBank/DDBJ databases">
        <title>Whole genome sequencing of three plant growth promoting bacteria isolated from Vachellia tortilis subsp. raddiana in Morocco.</title>
        <authorList>
            <person name="Hnini M."/>
            <person name="Zouagui R."/>
            <person name="Zouagui H."/>
            <person name="Chemao Elfihri M.-W."/>
            <person name="Ibrahimi A."/>
            <person name="Sbabou L."/>
            <person name="Aurag J."/>
        </authorList>
    </citation>
    <scope>NUCLEOTIDE SEQUENCE</scope>
    <source>
        <strain evidence="1">LMR678</strain>
    </source>
</reference>
<evidence type="ECO:0000313" key="1">
    <source>
        <dbReference type="EMBL" id="MCZ4091599.1"/>
    </source>
</evidence>
<keyword evidence="1" id="KW-0418">Kinase</keyword>
<name>A0ABT4KIE3_9HYPH</name>
<proteinExistence type="predicted"/>
<dbReference type="Proteomes" id="UP001079430">
    <property type="component" value="Unassembled WGS sequence"/>
</dbReference>
<dbReference type="InterPro" id="IPR027417">
    <property type="entry name" value="P-loop_NTPase"/>
</dbReference>
<accession>A0ABT4KIE3</accession>
<protein>
    <submittedName>
        <fullName evidence="1">Serine kinase</fullName>
    </submittedName>
</protein>
<keyword evidence="1" id="KW-0808">Transferase</keyword>
<evidence type="ECO:0000313" key="2">
    <source>
        <dbReference type="Proteomes" id="UP001079430"/>
    </source>
</evidence>
<dbReference type="GO" id="GO:0016301">
    <property type="term" value="F:kinase activity"/>
    <property type="evidence" value="ECO:0007669"/>
    <property type="project" value="UniProtKB-KW"/>
</dbReference>
<keyword evidence="2" id="KW-1185">Reference proteome</keyword>
<dbReference type="EMBL" id="JAPVOI010000004">
    <property type="protein sequence ID" value="MCZ4091599.1"/>
    <property type="molecule type" value="Genomic_DNA"/>
</dbReference>